<proteinExistence type="predicted"/>
<name>A0A8H5MG18_9AGAR</name>
<gene>
    <name evidence="1" type="ORF">D9757_001541</name>
</gene>
<accession>A0A8H5MG18</accession>
<sequence length="147" mass="16059">MSETIIAPGIYAIKNAQTSNYIVSRSTDTPESVVRTAKKDETGTLPAFNFEIKPINFGGYSVTSLLTGLHIGIAQPADGTPVEWAPSYAPQAIGFIHNDGRYVIRLPPSQLPVERYAYEKIGAHEVAVTRSLNEAGTEWVLERVLLD</sequence>
<dbReference type="AlphaFoldDB" id="A0A8H5MG18"/>
<evidence type="ECO:0000313" key="1">
    <source>
        <dbReference type="EMBL" id="KAF5392391.1"/>
    </source>
</evidence>
<dbReference type="EMBL" id="JAACJN010000006">
    <property type="protein sequence ID" value="KAF5392391.1"/>
    <property type="molecule type" value="Genomic_DNA"/>
</dbReference>
<dbReference type="Proteomes" id="UP000518752">
    <property type="component" value="Unassembled WGS sequence"/>
</dbReference>
<comment type="caution">
    <text evidence="1">The sequence shown here is derived from an EMBL/GenBank/DDBJ whole genome shotgun (WGS) entry which is preliminary data.</text>
</comment>
<dbReference type="Gene3D" id="2.80.10.50">
    <property type="match status" value="1"/>
</dbReference>
<reference evidence="1 2" key="1">
    <citation type="journal article" date="2020" name="ISME J.">
        <title>Uncovering the hidden diversity of litter-decomposition mechanisms in mushroom-forming fungi.</title>
        <authorList>
            <person name="Floudas D."/>
            <person name="Bentzer J."/>
            <person name="Ahren D."/>
            <person name="Johansson T."/>
            <person name="Persson P."/>
            <person name="Tunlid A."/>
        </authorList>
    </citation>
    <scope>NUCLEOTIDE SEQUENCE [LARGE SCALE GENOMIC DNA]</scope>
    <source>
        <strain evidence="1 2">CBS 406.79</strain>
    </source>
</reference>
<organism evidence="1 2">
    <name type="scientific">Collybiopsis confluens</name>
    <dbReference type="NCBI Taxonomy" id="2823264"/>
    <lineage>
        <taxon>Eukaryota</taxon>
        <taxon>Fungi</taxon>
        <taxon>Dikarya</taxon>
        <taxon>Basidiomycota</taxon>
        <taxon>Agaricomycotina</taxon>
        <taxon>Agaricomycetes</taxon>
        <taxon>Agaricomycetidae</taxon>
        <taxon>Agaricales</taxon>
        <taxon>Marasmiineae</taxon>
        <taxon>Omphalotaceae</taxon>
        <taxon>Collybiopsis</taxon>
    </lineage>
</organism>
<keyword evidence="2" id="KW-1185">Reference proteome</keyword>
<protein>
    <submittedName>
        <fullName evidence="1">Uncharacterized protein</fullName>
    </submittedName>
</protein>
<evidence type="ECO:0000313" key="2">
    <source>
        <dbReference type="Proteomes" id="UP000518752"/>
    </source>
</evidence>